<sequence>MKVKALLAVFIVLGISFTLVQIFKKNSSDQITKEEAEQVAVGLYGGKVLSSSVKNENYEIQLDNDKGMYTLVVDGTTKKVSNVKMVEKKMNPLSLDEARKNIEREMNGTVTQINHVEKEGETLSEALVQKNNKTYSIQYDLKKKSIVSRSEKEVKHDSIHNANPDAEAQTSVISEQRAKEIAVEKINGKVTALSEVTKKNGKHYKVTVDGTSDGAHVYIQANTGNISSISWYTKKNNDDGDDGDDGDEDDDDDNDDDD</sequence>
<keyword evidence="4" id="KW-1185">Reference proteome</keyword>
<dbReference type="AlphaFoldDB" id="A0A429XVH7"/>
<dbReference type="OrthoDB" id="2704343at2"/>
<dbReference type="Proteomes" id="UP000287156">
    <property type="component" value="Unassembled WGS sequence"/>
</dbReference>
<name>A0A429XVH7_9BACI</name>
<gene>
    <name evidence="3" type="ORF">D4T97_016635</name>
</gene>
<proteinExistence type="predicted"/>
<evidence type="ECO:0000259" key="2">
    <source>
        <dbReference type="Pfam" id="PF03413"/>
    </source>
</evidence>
<organism evidence="3 4">
    <name type="scientific">Siminovitchia acidinfaciens</name>
    <dbReference type="NCBI Taxonomy" id="2321395"/>
    <lineage>
        <taxon>Bacteria</taxon>
        <taxon>Bacillati</taxon>
        <taxon>Bacillota</taxon>
        <taxon>Bacilli</taxon>
        <taxon>Bacillales</taxon>
        <taxon>Bacillaceae</taxon>
        <taxon>Siminovitchia</taxon>
    </lineage>
</organism>
<dbReference type="Pfam" id="PF03413">
    <property type="entry name" value="PepSY"/>
    <property type="match status" value="1"/>
</dbReference>
<dbReference type="RefSeq" id="WP_126051890.1">
    <property type="nucleotide sequence ID" value="NZ_QYTV02000009.1"/>
</dbReference>
<evidence type="ECO:0000313" key="3">
    <source>
        <dbReference type="EMBL" id="RST72265.1"/>
    </source>
</evidence>
<evidence type="ECO:0000313" key="4">
    <source>
        <dbReference type="Proteomes" id="UP000287156"/>
    </source>
</evidence>
<feature type="region of interest" description="Disordered" evidence="1">
    <location>
        <begin position="231"/>
        <end position="258"/>
    </location>
</feature>
<feature type="compositionally biased region" description="Acidic residues" evidence="1">
    <location>
        <begin position="239"/>
        <end position="258"/>
    </location>
</feature>
<accession>A0A429XVH7</accession>
<dbReference type="EMBL" id="QYTV02000009">
    <property type="protein sequence ID" value="RST72265.1"/>
    <property type="molecule type" value="Genomic_DNA"/>
</dbReference>
<dbReference type="InterPro" id="IPR025711">
    <property type="entry name" value="PepSY"/>
</dbReference>
<reference evidence="3" key="1">
    <citation type="submission" date="2018-12" db="EMBL/GenBank/DDBJ databases">
        <authorList>
            <person name="Sun L."/>
            <person name="Chen Z."/>
        </authorList>
    </citation>
    <scope>NUCLEOTIDE SEQUENCE [LARGE SCALE GENOMIC DNA]</scope>
    <source>
        <strain evidence="3">3-2-2</strain>
    </source>
</reference>
<comment type="caution">
    <text evidence="3">The sequence shown here is derived from an EMBL/GenBank/DDBJ whole genome shotgun (WGS) entry which is preliminary data.</text>
</comment>
<dbReference type="Gene3D" id="3.10.450.40">
    <property type="match status" value="2"/>
</dbReference>
<feature type="domain" description="PepSY" evidence="2">
    <location>
        <begin position="173"/>
        <end position="226"/>
    </location>
</feature>
<protein>
    <recommendedName>
        <fullName evidence="2">PepSY domain-containing protein</fullName>
    </recommendedName>
</protein>
<evidence type="ECO:0000256" key="1">
    <source>
        <dbReference type="SAM" id="MobiDB-lite"/>
    </source>
</evidence>